<feature type="chain" id="PRO_5003713087" description="PrcB C-terminal domain-containing protein" evidence="1">
    <location>
        <begin position="26"/>
        <end position="183"/>
    </location>
</feature>
<dbReference type="InterPro" id="IPR025748">
    <property type="entry name" value="PrcB_C_dom"/>
</dbReference>
<feature type="signal peptide" evidence="1">
    <location>
        <begin position="1"/>
        <end position="25"/>
    </location>
</feature>
<dbReference type="OrthoDB" id="7063364at2"/>
<dbReference type="Proteomes" id="UP000003704">
    <property type="component" value="Unassembled WGS sequence"/>
</dbReference>
<dbReference type="AlphaFoldDB" id="I7ZCG8"/>
<feature type="domain" description="PrcB C-terminal" evidence="2">
    <location>
        <begin position="99"/>
        <end position="156"/>
    </location>
</feature>
<reference evidence="3 4" key="1">
    <citation type="journal article" date="2012" name="J. Bacteriol.">
        <title>Genome Sequence of n-Alkane-Degrading Hydrocarboniphaga effusa Strain AP103T (ATCC BAA-332T).</title>
        <authorList>
            <person name="Chang H.K."/>
            <person name="Zylstra G.J."/>
            <person name="Chae J.C."/>
        </authorList>
    </citation>
    <scope>NUCLEOTIDE SEQUENCE [LARGE SCALE GENOMIC DNA]</scope>
    <source>
        <strain evidence="3 4">AP103</strain>
    </source>
</reference>
<name>I7ZCG8_9GAMM</name>
<organism evidence="3 4">
    <name type="scientific">Hydrocarboniphaga effusa AP103</name>
    <dbReference type="NCBI Taxonomy" id="1172194"/>
    <lineage>
        <taxon>Bacteria</taxon>
        <taxon>Pseudomonadati</taxon>
        <taxon>Pseudomonadota</taxon>
        <taxon>Gammaproteobacteria</taxon>
        <taxon>Nevskiales</taxon>
        <taxon>Nevskiaceae</taxon>
        <taxon>Hydrocarboniphaga</taxon>
    </lineage>
</organism>
<comment type="caution">
    <text evidence="3">The sequence shown here is derived from an EMBL/GenBank/DDBJ whole genome shotgun (WGS) entry which is preliminary data.</text>
</comment>
<dbReference type="Pfam" id="PF14343">
    <property type="entry name" value="PrcB_C"/>
    <property type="match status" value="1"/>
</dbReference>
<sequence>MTSFDSGWKAGLCAALSTLLLTACASSSRWVPEMPDFSSWFSAKENQVIVSEVDSDSYCNAPGEASALTLLADSAAVKAWEATRGVSLSGDVELPLGPYVVADLGQRNSGGYGIAVSRQAGLKDDILVLRATVFEPSPGAASTQAITSPCSLVRLPQMNFASLRLIDQSGKVRASLQQGSQLQ</sequence>
<evidence type="ECO:0000259" key="2">
    <source>
        <dbReference type="Pfam" id="PF14343"/>
    </source>
</evidence>
<keyword evidence="4" id="KW-1185">Reference proteome</keyword>
<evidence type="ECO:0000256" key="1">
    <source>
        <dbReference type="SAM" id="SignalP"/>
    </source>
</evidence>
<gene>
    <name evidence="3" type="ORF">WQQ_31360</name>
</gene>
<protein>
    <recommendedName>
        <fullName evidence="2">PrcB C-terminal domain-containing protein</fullName>
    </recommendedName>
</protein>
<dbReference type="RefSeq" id="WP_007186075.1">
    <property type="nucleotide sequence ID" value="NZ_AKGD01000002.1"/>
</dbReference>
<dbReference type="STRING" id="1172194.WQQ_31360"/>
<proteinExistence type="predicted"/>
<keyword evidence="1" id="KW-0732">Signal</keyword>
<dbReference type="EMBL" id="AKGD01000002">
    <property type="protein sequence ID" value="EIT69554.1"/>
    <property type="molecule type" value="Genomic_DNA"/>
</dbReference>
<evidence type="ECO:0000313" key="4">
    <source>
        <dbReference type="Proteomes" id="UP000003704"/>
    </source>
</evidence>
<accession>I7ZCG8</accession>
<evidence type="ECO:0000313" key="3">
    <source>
        <dbReference type="EMBL" id="EIT69554.1"/>
    </source>
</evidence>